<feature type="repeat" description="PPR" evidence="3">
    <location>
        <begin position="92"/>
        <end position="126"/>
    </location>
</feature>
<sequence>MVGASVLNQPLQFLAPQQNHEINFSLKEQECISLMKKCNNMEEFKQIHGLIMKLGLFYSSFCATNIVSTCALSQWGSMDYAHSVFQQIDNPTSFEFNTMIRGYIKDLNAEEAIFTYIDMLEIGVRPDNFTYPAVLKAIALLSALGEGMQIHGHIVKLGFVDDVFVQNSLISMYGKCGRIRRCLAVFEDMEQRSVASWSALIAAHASLGMWGECVRLFSCMNWENCWRPEESTLVSVLCACTHLGVLDWGRCVHGYILRNLSGFNVALGTSSIDMYITCGSIDKGMCLFREMKERNLKSYSVVVSGLAIHGCGEKAISVFEEMLEEGLEPDDVVYVGVLSACSHAGLVETGMRYFDRMTIEHGIRPTVQHYGCMVDLMGRAGMVNEAFELIKSMPMEPNDVIWRSLLNSCRVHRHVELGETAAKKLFSLRTQNVGDYIMLCNIYAQAQRWHDVSMIRTKMACTGSGQAPGSSSVEVKNKFHMFMSNDRSHPQCGDIYEMIHQMEWQLKFEGYKPDTTQVLLDVDEEEKRERLSSHSQKLAIAFSLINTSEGSSVKIVRNIRMCSDCHTYTKLISMIYEREITVRDRNIFHHFRDGTCSCKDYW</sequence>
<gene>
    <name evidence="5" type="ORF">BUALT_Bualt10G0069700</name>
</gene>
<keyword evidence="6" id="KW-1185">Reference proteome</keyword>
<dbReference type="AlphaFoldDB" id="A0AAV6X7K8"/>
<dbReference type="InterPro" id="IPR046848">
    <property type="entry name" value="E_motif"/>
</dbReference>
<dbReference type="InterPro" id="IPR032867">
    <property type="entry name" value="DYW_dom"/>
</dbReference>
<evidence type="ECO:0000313" key="6">
    <source>
        <dbReference type="Proteomes" id="UP000826271"/>
    </source>
</evidence>
<dbReference type="InterPro" id="IPR002885">
    <property type="entry name" value="PPR_rpt"/>
</dbReference>
<protein>
    <recommendedName>
        <fullName evidence="4">DYW domain-containing protein</fullName>
    </recommendedName>
</protein>
<dbReference type="PANTHER" id="PTHR47926:SF400">
    <property type="entry name" value="PENTACOTRIPEPTIDE-REPEAT REGION OF PRORP DOMAIN-CONTAINING PROTEIN"/>
    <property type="match status" value="1"/>
</dbReference>
<dbReference type="GO" id="GO:0009451">
    <property type="term" value="P:RNA modification"/>
    <property type="evidence" value="ECO:0007669"/>
    <property type="project" value="InterPro"/>
</dbReference>
<evidence type="ECO:0000259" key="4">
    <source>
        <dbReference type="Pfam" id="PF14432"/>
    </source>
</evidence>
<comment type="similarity">
    <text evidence="1">Belongs to the PPR family. PCMP-H subfamily.</text>
</comment>
<name>A0AAV6X7K8_9LAMI</name>
<dbReference type="Pfam" id="PF14432">
    <property type="entry name" value="DYW_deaminase"/>
    <property type="match status" value="1"/>
</dbReference>
<feature type="domain" description="DYW" evidence="4">
    <location>
        <begin position="510"/>
        <end position="602"/>
    </location>
</feature>
<dbReference type="EMBL" id="WHWC01000010">
    <property type="protein sequence ID" value="KAG8375143.1"/>
    <property type="molecule type" value="Genomic_DNA"/>
</dbReference>
<proteinExistence type="inferred from homology"/>
<dbReference type="PROSITE" id="PS51375">
    <property type="entry name" value="PPR"/>
    <property type="match status" value="4"/>
</dbReference>
<feature type="repeat" description="PPR" evidence="3">
    <location>
        <begin position="330"/>
        <end position="365"/>
    </location>
</feature>
<evidence type="ECO:0000313" key="5">
    <source>
        <dbReference type="EMBL" id="KAG8375143.1"/>
    </source>
</evidence>
<dbReference type="PANTHER" id="PTHR47926">
    <property type="entry name" value="PENTATRICOPEPTIDE REPEAT-CONTAINING PROTEIN"/>
    <property type="match status" value="1"/>
</dbReference>
<dbReference type="Pfam" id="PF13041">
    <property type="entry name" value="PPR_2"/>
    <property type="match status" value="1"/>
</dbReference>
<dbReference type="GO" id="GO:0008270">
    <property type="term" value="F:zinc ion binding"/>
    <property type="evidence" value="ECO:0007669"/>
    <property type="project" value="InterPro"/>
</dbReference>
<feature type="repeat" description="PPR" evidence="3">
    <location>
        <begin position="162"/>
        <end position="196"/>
    </location>
</feature>
<dbReference type="Proteomes" id="UP000826271">
    <property type="component" value="Unassembled WGS sequence"/>
</dbReference>
<feature type="repeat" description="PPR" evidence="3">
    <location>
        <begin position="295"/>
        <end position="329"/>
    </location>
</feature>
<evidence type="ECO:0000256" key="1">
    <source>
        <dbReference type="ARBA" id="ARBA00006643"/>
    </source>
</evidence>
<comment type="caution">
    <text evidence="5">The sequence shown here is derived from an EMBL/GenBank/DDBJ whole genome shotgun (WGS) entry which is preliminary data.</text>
</comment>
<dbReference type="Pfam" id="PF20431">
    <property type="entry name" value="E_motif"/>
    <property type="match status" value="1"/>
</dbReference>
<dbReference type="Pfam" id="PF01535">
    <property type="entry name" value="PPR"/>
    <property type="match status" value="6"/>
</dbReference>
<dbReference type="FunFam" id="1.25.40.10:FF:000184">
    <property type="entry name" value="Pentatricopeptide repeat-containing protein, chloroplastic"/>
    <property type="match status" value="1"/>
</dbReference>
<dbReference type="Gene3D" id="1.25.40.10">
    <property type="entry name" value="Tetratricopeptide repeat domain"/>
    <property type="match status" value="3"/>
</dbReference>
<dbReference type="FunFam" id="1.25.40.10:FF:001370">
    <property type="entry name" value="Pentatricopeptide repeat-containing protein"/>
    <property type="match status" value="1"/>
</dbReference>
<dbReference type="InterPro" id="IPR011990">
    <property type="entry name" value="TPR-like_helical_dom_sf"/>
</dbReference>
<dbReference type="NCBIfam" id="TIGR00756">
    <property type="entry name" value="PPR"/>
    <property type="match status" value="3"/>
</dbReference>
<reference evidence="5" key="1">
    <citation type="submission" date="2019-10" db="EMBL/GenBank/DDBJ databases">
        <authorList>
            <person name="Zhang R."/>
            <person name="Pan Y."/>
            <person name="Wang J."/>
            <person name="Ma R."/>
            <person name="Yu S."/>
        </authorList>
    </citation>
    <scope>NUCLEOTIDE SEQUENCE</scope>
    <source>
        <strain evidence="5">LA-IB0</strain>
        <tissue evidence="5">Leaf</tissue>
    </source>
</reference>
<evidence type="ECO:0000256" key="3">
    <source>
        <dbReference type="PROSITE-ProRule" id="PRU00708"/>
    </source>
</evidence>
<accession>A0AAV6X7K8</accession>
<dbReference type="GO" id="GO:0003723">
    <property type="term" value="F:RNA binding"/>
    <property type="evidence" value="ECO:0007669"/>
    <property type="project" value="InterPro"/>
</dbReference>
<dbReference type="InterPro" id="IPR046960">
    <property type="entry name" value="PPR_At4g14850-like_plant"/>
</dbReference>
<evidence type="ECO:0000256" key="2">
    <source>
        <dbReference type="ARBA" id="ARBA00022737"/>
    </source>
</evidence>
<keyword evidence="2" id="KW-0677">Repeat</keyword>
<organism evidence="5 6">
    <name type="scientific">Buddleja alternifolia</name>
    <dbReference type="NCBI Taxonomy" id="168488"/>
    <lineage>
        <taxon>Eukaryota</taxon>
        <taxon>Viridiplantae</taxon>
        <taxon>Streptophyta</taxon>
        <taxon>Embryophyta</taxon>
        <taxon>Tracheophyta</taxon>
        <taxon>Spermatophyta</taxon>
        <taxon>Magnoliopsida</taxon>
        <taxon>eudicotyledons</taxon>
        <taxon>Gunneridae</taxon>
        <taxon>Pentapetalae</taxon>
        <taxon>asterids</taxon>
        <taxon>lamiids</taxon>
        <taxon>Lamiales</taxon>
        <taxon>Scrophulariaceae</taxon>
        <taxon>Buddlejeae</taxon>
        <taxon>Buddleja</taxon>
    </lineage>
</organism>